<keyword evidence="8" id="KW-0406">Ion transport</keyword>
<dbReference type="SFLD" id="SFLDS00052">
    <property type="entry name" value="Ferric_Reductase_Domain"/>
    <property type="match status" value="1"/>
</dbReference>
<dbReference type="InterPro" id="IPR017927">
    <property type="entry name" value="FAD-bd_FR_type"/>
</dbReference>
<dbReference type="SUPFAM" id="SSF52343">
    <property type="entry name" value="Ferredoxin reductase-like, C-terminal NADP-linked domain"/>
    <property type="match status" value="1"/>
</dbReference>
<dbReference type="InterPro" id="IPR051410">
    <property type="entry name" value="Ferric/Cupric_Reductase"/>
</dbReference>
<dbReference type="GO" id="GO:0006826">
    <property type="term" value="P:iron ion transport"/>
    <property type="evidence" value="ECO:0007669"/>
    <property type="project" value="TreeGrafter"/>
</dbReference>
<dbReference type="InterPro" id="IPR039261">
    <property type="entry name" value="FNR_nucleotide-bd"/>
</dbReference>
<dbReference type="Pfam" id="PF08022">
    <property type="entry name" value="FAD_binding_8"/>
    <property type="match status" value="1"/>
</dbReference>
<evidence type="ECO:0000256" key="11">
    <source>
        <dbReference type="SAM" id="MobiDB-lite"/>
    </source>
</evidence>
<keyword evidence="4 12" id="KW-0812">Transmembrane</keyword>
<comment type="subcellular location">
    <subcellularLocation>
        <location evidence="1">Membrane</location>
        <topology evidence="1">Multi-pass membrane protein</topology>
    </subcellularLocation>
</comment>
<keyword evidence="7" id="KW-0560">Oxidoreductase</keyword>
<feature type="transmembrane region" description="Helical" evidence="12">
    <location>
        <begin position="109"/>
        <end position="131"/>
    </location>
</feature>
<dbReference type="AlphaFoldDB" id="A0A067TBI2"/>
<dbReference type="OrthoDB" id="17725at2759"/>
<evidence type="ECO:0000259" key="13">
    <source>
        <dbReference type="PROSITE" id="PS51384"/>
    </source>
</evidence>
<dbReference type="HOGENOM" id="CLU_010365_6_1_1"/>
<evidence type="ECO:0000256" key="6">
    <source>
        <dbReference type="ARBA" id="ARBA00022989"/>
    </source>
</evidence>
<evidence type="ECO:0000256" key="4">
    <source>
        <dbReference type="ARBA" id="ARBA00022692"/>
    </source>
</evidence>
<dbReference type="PANTHER" id="PTHR32361">
    <property type="entry name" value="FERRIC/CUPRIC REDUCTASE TRANSMEMBRANE COMPONENT"/>
    <property type="match status" value="1"/>
</dbReference>
<dbReference type="SFLD" id="SFLDG01168">
    <property type="entry name" value="Ferric_reductase_subgroup_(FRE"/>
    <property type="match status" value="1"/>
</dbReference>
<evidence type="ECO:0000256" key="8">
    <source>
        <dbReference type="ARBA" id="ARBA00023065"/>
    </source>
</evidence>
<dbReference type="EMBL" id="KL142372">
    <property type="protein sequence ID" value="KDR80476.1"/>
    <property type="molecule type" value="Genomic_DNA"/>
</dbReference>
<reference evidence="15" key="1">
    <citation type="journal article" date="2014" name="Proc. Natl. Acad. Sci. U.S.A.">
        <title>Extensive sampling of basidiomycete genomes demonstrates inadequacy of the white-rot/brown-rot paradigm for wood decay fungi.</title>
        <authorList>
            <person name="Riley R."/>
            <person name="Salamov A.A."/>
            <person name="Brown D.W."/>
            <person name="Nagy L.G."/>
            <person name="Floudas D."/>
            <person name="Held B.W."/>
            <person name="Levasseur A."/>
            <person name="Lombard V."/>
            <person name="Morin E."/>
            <person name="Otillar R."/>
            <person name="Lindquist E.A."/>
            <person name="Sun H."/>
            <person name="LaButti K.M."/>
            <person name="Schmutz J."/>
            <person name="Jabbour D."/>
            <person name="Luo H."/>
            <person name="Baker S.E."/>
            <person name="Pisabarro A.G."/>
            <person name="Walton J.D."/>
            <person name="Blanchette R.A."/>
            <person name="Henrissat B."/>
            <person name="Martin F."/>
            <person name="Cullen D."/>
            <person name="Hibbett D.S."/>
            <person name="Grigoriev I.V."/>
        </authorList>
    </citation>
    <scope>NUCLEOTIDE SEQUENCE [LARGE SCALE GENOMIC DNA]</scope>
    <source>
        <strain evidence="15">CBS 339.88</strain>
    </source>
</reference>
<dbReference type="GO" id="GO:0000293">
    <property type="term" value="F:ferric-chelate reductase activity"/>
    <property type="evidence" value="ECO:0007669"/>
    <property type="project" value="UniProtKB-ARBA"/>
</dbReference>
<sequence>MATHFANRAVDFVSSIAAPGVVDAAVDPNKAIRIARFFSYPKQVLYLLASFIALVSICHFLTLAYTYITRNRVYTRKRTTVSLSRLPIAVVDSLKALTLRWTVPIGPSFTLNLFELFVTLAYMAVLFSWTFVNTTTTTGVKVEPHYYANRAGTIAASQIPIMTALGMRNNLVSWLTGISFDKLNYLHRMSARVIVVLAWIHAGGRVTVGLDEDGPISERWVQCGVVAASTLTLLCMLSIRPVRERHYEAFNIIHSVFAFMFIVAIYLHLAGRNLVYYGPWPAMVVWGLDRFMRFFQLGLYNFAYLNPWSKSSKDLDASVEVLSPHFLKVTLHRSKIFHWRPGQSAFLSFPAVSSLPFESHPVTMSTICDDSSSSANKLVFFLRVRDGFTAKLKDVASPAATYKVFINGPYSSPPILLGYQTVVLIGGGSGVAFTLPLFLDLVRRAKHNKSTCQRVVFIWAIRDAGLLYSTHLQSILSNIILEHIKWIEDALLEALDQLPKSISVTLKFFVTADPEDSPKWSDDSKEDVIADKDGSSHSSESGLRLLESSFVSLEQGRPDLVLSIRDEIANGTGPISINVCGTRTLASTVRRAIRVPRPLDVLRGGPSVTLHVEAFGGY</sequence>
<feature type="transmembrane region" description="Helical" evidence="12">
    <location>
        <begin position="417"/>
        <end position="439"/>
    </location>
</feature>
<accession>A0A067TBI2</accession>
<dbReference type="STRING" id="685588.A0A067TBI2"/>
<keyword evidence="10" id="KW-0325">Glycoprotein</keyword>
<feature type="region of interest" description="Disordered" evidence="11">
    <location>
        <begin position="514"/>
        <end position="540"/>
    </location>
</feature>
<keyword evidence="3" id="KW-0813">Transport</keyword>
<dbReference type="InterPro" id="IPR013112">
    <property type="entry name" value="FAD-bd_8"/>
</dbReference>
<keyword evidence="6 12" id="KW-1133">Transmembrane helix</keyword>
<evidence type="ECO:0000256" key="5">
    <source>
        <dbReference type="ARBA" id="ARBA00022982"/>
    </source>
</evidence>
<comment type="similarity">
    <text evidence="2">Belongs to the ferric reductase (FRE) family.</text>
</comment>
<dbReference type="Pfam" id="PF01794">
    <property type="entry name" value="Ferric_reduct"/>
    <property type="match status" value="1"/>
</dbReference>
<evidence type="ECO:0000313" key="14">
    <source>
        <dbReference type="EMBL" id="KDR80476.1"/>
    </source>
</evidence>
<evidence type="ECO:0000256" key="1">
    <source>
        <dbReference type="ARBA" id="ARBA00004141"/>
    </source>
</evidence>
<keyword evidence="15" id="KW-1185">Reference proteome</keyword>
<protein>
    <recommendedName>
        <fullName evidence="13">FAD-binding FR-type domain-containing protein</fullName>
    </recommendedName>
</protein>
<feature type="transmembrane region" description="Helical" evidence="12">
    <location>
        <begin position="219"/>
        <end position="237"/>
    </location>
</feature>
<feature type="domain" description="FAD-binding FR-type" evidence="13">
    <location>
        <begin position="309"/>
        <end position="416"/>
    </location>
</feature>
<name>A0A067TBI2_GALM3</name>
<organism evidence="14 15">
    <name type="scientific">Galerina marginata (strain CBS 339.88)</name>
    <dbReference type="NCBI Taxonomy" id="685588"/>
    <lineage>
        <taxon>Eukaryota</taxon>
        <taxon>Fungi</taxon>
        <taxon>Dikarya</taxon>
        <taxon>Basidiomycota</taxon>
        <taxon>Agaricomycotina</taxon>
        <taxon>Agaricomycetes</taxon>
        <taxon>Agaricomycetidae</taxon>
        <taxon>Agaricales</taxon>
        <taxon>Agaricineae</taxon>
        <taxon>Strophariaceae</taxon>
        <taxon>Galerina</taxon>
    </lineage>
</organism>
<evidence type="ECO:0000256" key="12">
    <source>
        <dbReference type="SAM" id="Phobius"/>
    </source>
</evidence>
<keyword evidence="9 12" id="KW-0472">Membrane</keyword>
<feature type="transmembrane region" description="Helical" evidence="12">
    <location>
        <begin position="189"/>
        <end position="207"/>
    </location>
</feature>
<dbReference type="Proteomes" id="UP000027222">
    <property type="component" value="Unassembled WGS sequence"/>
</dbReference>
<evidence type="ECO:0000256" key="10">
    <source>
        <dbReference type="ARBA" id="ARBA00023180"/>
    </source>
</evidence>
<dbReference type="InterPro" id="IPR013130">
    <property type="entry name" value="Fe3_Rdtase_TM_dom"/>
</dbReference>
<dbReference type="Pfam" id="PF08030">
    <property type="entry name" value="NAD_binding_6"/>
    <property type="match status" value="1"/>
</dbReference>
<dbReference type="Gene3D" id="3.40.50.80">
    <property type="entry name" value="Nucleotide-binding domain of ferredoxin-NADP reductase (FNR) module"/>
    <property type="match status" value="1"/>
</dbReference>
<feature type="compositionally biased region" description="Basic and acidic residues" evidence="11">
    <location>
        <begin position="516"/>
        <end position="535"/>
    </location>
</feature>
<dbReference type="GO" id="GO:0005886">
    <property type="term" value="C:plasma membrane"/>
    <property type="evidence" value="ECO:0007669"/>
    <property type="project" value="TreeGrafter"/>
</dbReference>
<feature type="transmembrane region" description="Helical" evidence="12">
    <location>
        <begin position="249"/>
        <end position="269"/>
    </location>
</feature>
<dbReference type="CDD" id="cd06186">
    <property type="entry name" value="NOX_Duox_like_FAD_NADP"/>
    <property type="match status" value="1"/>
</dbReference>
<evidence type="ECO:0000256" key="9">
    <source>
        <dbReference type="ARBA" id="ARBA00023136"/>
    </source>
</evidence>
<dbReference type="PANTHER" id="PTHR32361:SF9">
    <property type="entry name" value="FERRIC REDUCTASE TRANSMEMBRANE COMPONENT 3-RELATED"/>
    <property type="match status" value="1"/>
</dbReference>
<evidence type="ECO:0000313" key="15">
    <source>
        <dbReference type="Proteomes" id="UP000027222"/>
    </source>
</evidence>
<proteinExistence type="inferred from homology"/>
<evidence type="ECO:0000256" key="3">
    <source>
        <dbReference type="ARBA" id="ARBA00022448"/>
    </source>
</evidence>
<dbReference type="PROSITE" id="PS51384">
    <property type="entry name" value="FAD_FR"/>
    <property type="match status" value="1"/>
</dbReference>
<dbReference type="InterPro" id="IPR013121">
    <property type="entry name" value="Fe_red_NAD-bd_6"/>
</dbReference>
<dbReference type="GO" id="GO:0015677">
    <property type="term" value="P:copper ion import"/>
    <property type="evidence" value="ECO:0007669"/>
    <property type="project" value="TreeGrafter"/>
</dbReference>
<keyword evidence="5" id="KW-0249">Electron transport</keyword>
<feature type="transmembrane region" description="Helical" evidence="12">
    <location>
        <begin position="44"/>
        <end position="68"/>
    </location>
</feature>
<dbReference type="GO" id="GO:0006879">
    <property type="term" value="P:intracellular iron ion homeostasis"/>
    <property type="evidence" value="ECO:0007669"/>
    <property type="project" value="TreeGrafter"/>
</dbReference>
<gene>
    <name evidence="14" type="ORF">GALMADRAFT_1202327</name>
</gene>
<evidence type="ECO:0000256" key="2">
    <source>
        <dbReference type="ARBA" id="ARBA00006278"/>
    </source>
</evidence>
<evidence type="ECO:0000256" key="7">
    <source>
        <dbReference type="ARBA" id="ARBA00023002"/>
    </source>
</evidence>